<name>A0ABV2CU53_9RHOO</name>
<dbReference type="RefSeq" id="WP_345929208.1">
    <property type="nucleotide sequence ID" value="NZ_JBDIVF010000009.1"/>
</dbReference>
<keyword evidence="2" id="KW-1185">Reference proteome</keyword>
<evidence type="ECO:0000313" key="2">
    <source>
        <dbReference type="Proteomes" id="UP001548590"/>
    </source>
</evidence>
<reference evidence="1 2" key="1">
    <citation type="submission" date="2024-07" db="EMBL/GenBank/DDBJ databases">
        <title>Uliginosibacterium paludis KCTC:42655.</title>
        <authorList>
            <person name="Kim M.K."/>
        </authorList>
    </citation>
    <scope>NUCLEOTIDE SEQUENCE [LARGE SCALE GENOMIC DNA]</scope>
    <source>
        <strain evidence="1 2">KCTC 42655</strain>
    </source>
</reference>
<evidence type="ECO:0000313" key="1">
    <source>
        <dbReference type="EMBL" id="MET1491418.1"/>
    </source>
</evidence>
<accession>A0ABV2CU53</accession>
<dbReference type="Proteomes" id="UP001548590">
    <property type="component" value="Unassembled WGS sequence"/>
</dbReference>
<comment type="caution">
    <text evidence="1">The sequence shown here is derived from an EMBL/GenBank/DDBJ whole genome shotgun (WGS) entry which is preliminary data.</text>
</comment>
<protein>
    <submittedName>
        <fullName evidence="1">Uncharacterized protein</fullName>
    </submittedName>
</protein>
<gene>
    <name evidence="1" type="ORF">ABVT11_16390</name>
</gene>
<sequence length="224" mass="25011">MLSTPPRVAAEDVVTLLETVIERMADGNVASFAKRLGLSKSGVWYWVRKGGLPTLPAWLAISLHGGIGMAQLYSGTLAGWEPPREPLQLSMPLLSSSRKGIPSRVLDWDAIRAQLRELLKVEPPVPLVEACERVGVSHTRLYLHATVETRAIADRFRRYRAQVRESREVRLQAQISELVQERFEAGYVGISAREMWPRLPSDLKSVRNSFSLVAKAVADDDDLK</sequence>
<organism evidence="1 2">
    <name type="scientific">Uliginosibacterium paludis</name>
    <dbReference type="NCBI Taxonomy" id="1615952"/>
    <lineage>
        <taxon>Bacteria</taxon>
        <taxon>Pseudomonadati</taxon>
        <taxon>Pseudomonadota</taxon>
        <taxon>Betaproteobacteria</taxon>
        <taxon>Rhodocyclales</taxon>
        <taxon>Zoogloeaceae</taxon>
        <taxon>Uliginosibacterium</taxon>
    </lineage>
</organism>
<dbReference type="EMBL" id="JBEWLZ010000011">
    <property type="protein sequence ID" value="MET1491418.1"/>
    <property type="molecule type" value="Genomic_DNA"/>
</dbReference>
<proteinExistence type="predicted"/>